<dbReference type="PANTHER" id="PTHR12243">
    <property type="entry name" value="MADF DOMAIN TRANSCRIPTION FACTOR"/>
    <property type="match status" value="1"/>
</dbReference>
<evidence type="ECO:0008006" key="7">
    <source>
        <dbReference type="Google" id="ProtNLM"/>
    </source>
</evidence>
<dbReference type="EMBL" id="KK852552">
    <property type="protein sequence ID" value="KDR21483.1"/>
    <property type="molecule type" value="Genomic_DNA"/>
</dbReference>
<dbReference type="GO" id="GO:0005667">
    <property type="term" value="C:transcription regulator complex"/>
    <property type="evidence" value="ECO:0007669"/>
    <property type="project" value="TreeGrafter"/>
</dbReference>
<dbReference type="eggNOG" id="ENOG502S711">
    <property type="taxonomic scope" value="Eukaryota"/>
</dbReference>
<name>A0A067REL0_ZOONE</name>
<protein>
    <recommendedName>
        <fullName evidence="7">MADF domain-containing protein</fullName>
    </recommendedName>
</protein>
<evidence type="ECO:0000256" key="2">
    <source>
        <dbReference type="SAM" id="MobiDB-lite"/>
    </source>
</evidence>
<dbReference type="PROSITE" id="PS51031">
    <property type="entry name" value="BESS"/>
    <property type="match status" value="1"/>
</dbReference>
<dbReference type="GO" id="GO:0006357">
    <property type="term" value="P:regulation of transcription by RNA polymerase II"/>
    <property type="evidence" value="ECO:0007669"/>
    <property type="project" value="TreeGrafter"/>
</dbReference>
<evidence type="ECO:0000259" key="4">
    <source>
        <dbReference type="PROSITE" id="PS51031"/>
    </source>
</evidence>
<dbReference type="OMA" id="NSCKERW"/>
<dbReference type="PANTHER" id="PTHR12243:SF60">
    <property type="entry name" value="SI:CH211-15D5.12-RELATED"/>
    <property type="match status" value="1"/>
</dbReference>
<evidence type="ECO:0000313" key="5">
    <source>
        <dbReference type="EMBL" id="KDR21483.1"/>
    </source>
</evidence>
<keyword evidence="6" id="KW-1185">Reference proteome</keyword>
<proteinExistence type="predicted"/>
<keyword evidence="1" id="KW-0539">Nucleus</keyword>
<dbReference type="InterPro" id="IPR006578">
    <property type="entry name" value="MADF-dom"/>
</dbReference>
<dbReference type="GO" id="GO:0003677">
    <property type="term" value="F:DNA binding"/>
    <property type="evidence" value="ECO:0007669"/>
    <property type="project" value="InterPro"/>
</dbReference>
<feature type="domain" description="MADF" evidence="3">
    <location>
        <begin position="9"/>
        <end position="98"/>
    </location>
</feature>
<dbReference type="Proteomes" id="UP000027135">
    <property type="component" value="Unassembled WGS sequence"/>
</dbReference>
<feature type="domain" description="BESS" evidence="4">
    <location>
        <begin position="181"/>
        <end position="220"/>
    </location>
</feature>
<reference evidence="5 6" key="1">
    <citation type="journal article" date="2014" name="Nat. Commun.">
        <title>Molecular traces of alternative social organization in a termite genome.</title>
        <authorList>
            <person name="Terrapon N."/>
            <person name="Li C."/>
            <person name="Robertson H.M."/>
            <person name="Ji L."/>
            <person name="Meng X."/>
            <person name="Booth W."/>
            <person name="Chen Z."/>
            <person name="Childers C.P."/>
            <person name="Glastad K.M."/>
            <person name="Gokhale K."/>
            <person name="Gowin J."/>
            <person name="Gronenberg W."/>
            <person name="Hermansen R.A."/>
            <person name="Hu H."/>
            <person name="Hunt B.G."/>
            <person name="Huylmans A.K."/>
            <person name="Khalil S.M."/>
            <person name="Mitchell R.D."/>
            <person name="Munoz-Torres M.C."/>
            <person name="Mustard J.A."/>
            <person name="Pan H."/>
            <person name="Reese J.T."/>
            <person name="Scharf M.E."/>
            <person name="Sun F."/>
            <person name="Vogel H."/>
            <person name="Xiao J."/>
            <person name="Yang W."/>
            <person name="Yang Z."/>
            <person name="Yang Z."/>
            <person name="Zhou J."/>
            <person name="Zhu J."/>
            <person name="Brent C.S."/>
            <person name="Elsik C.G."/>
            <person name="Goodisman M.A."/>
            <person name="Liberles D.A."/>
            <person name="Roe R.M."/>
            <person name="Vargo E.L."/>
            <person name="Vilcinskas A."/>
            <person name="Wang J."/>
            <person name="Bornberg-Bauer E."/>
            <person name="Korb J."/>
            <person name="Zhang G."/>
            <person name="Liebig J."/>
        </authorList>
    </citation>
    <scope>NUCLEOTIDE SEQUENCE [LARGE SCALE GENOMIC DNA]</scope>
    <source>
        <tissue evidence="5">Whole organism</tissue>
    </source>
</reference>
<evidence type="ECO:0000313" key="6">
    <source>
        <dbReference type="Proteomes" id="UP000027135"/>
    </source>
</evidence>
<dbReference type="AlphaFoldDB" id="A0A067REL0"/>
<dbReference type="Pfam" id="PF02944">
    <property type="entry name" value="BESS"/>
    <property type="match status" value="1"/>
</dbReference>
<sequence>MSEDQINIKIVQTVEKFPVIYDYLSPGHSNKEEVDKAWLAVSKDVNINVNSCKEKWRNCRNCWARYLRQTPPVSGSAARPKKPYYLAEYLAFLTPFTKSRRQLGSMEIPPTTEKLSPTIEEDPVSPTTTEVRNVSDHEEMQSLPPPREIRKKRERSKMDIDEVFTSYLKTKAKRIPGERSDNPDLCFFKSLLPDVAKLTPVQKSAFKLFVQQNLHDTLYSSSADFQNASNVNQAGPSTSQYHYLKVSQSSSSSGSCTPLPSP</sequence>
<dbReference type="SMART" id="SM00595">
    <property type="entry name" value="MADF"/>
    <property type="match status" value="1"/>
</dbReference>
<dbReference type="PROSITE" id="PS51029">
    <property type="entry name" value="MADF"/>
    <property type="match status" value="1"/>
</dbReference>
<dbReference type="OrthoDB" id="6147983at2759"/>
<accession>A0A067REL0</accession>
<dbReference type="STRING" id="136037.A0A067REL0"/>
<feature type="region of interest" description="Disordered" evidence="2">
    <location>
        <begin position="108"/>
        <end position="144"/>
    </location>
</feature>
<dbReference type="GO" id="GO:0005634">
    <property type="term" value="C:nucleus"/>
    <property type="evidence" value="ECO:0007669"/>
    <property type="project" value="UniProtKB-SubCell"/>
</dbReference>
<evidence type="ECO:0000259" key="3">
    <source>
        <dbReference type="PROSITE" id="PS51029"/>
    </source>
</evidence>
<dbReference type="InterPro" id="IPR039353">
    <property type="entry name" value="TF_Adf1"/>
</dbReference>
<dbReference type="InterPro" id="IPR004210">
    <property type="entry name" value="BESS_motif"/>
</dbReference>
<organism evidence="5 6">
    <name type="scientific">Zootermopsis nevadensis</name>
    <name type="common">Dampwood termite</name>
    <dbReference type="NCBI Taxonomy" id="136037"/>
    <lineage>
        <taxon>Eukaryota</taxon>
        <taxon>Metazoa</taxon>
        <taxon>Ecdysozoa</taxon>
        <taxon>Arthropoda</taxon>
        <taxon>Hexapoda</taxon>
        <taxon>Insecta</taxon>
        <taxon>Pterygota</taxon>
        <taxon>Neoptera</taxon>
        <taxon>Polyneoptera</taxon>
        <taxon>Dictyoptera</taxon>
        <taxon>Blattodea</taxon>
        <taxon>Blattoidea</taxon>
        <taxon>Termitoidae</taxon>
        <taxon>Termopsidae</taxon>
        <taxon>Zootermopsis</taxon>
    </lineage>
</organism>
<dbReference type="InParanoid" id="A0A067REL0"/>
<evidence type="ECO:0000256" key="1">
    <source>
        <dbReference type="PROSITE-ProRule" id="PRU00371"/>
    </source>
</evidence>
<gene>
    <name evidence="5" type="ORF">L798_03987</name>
</gene>
<dbReference type="FunCoup" id="A0A067REL0">
    <property type="interactions" value="11"/>
</dbReference>
<comment type="subcellular location">
    <subcellularLocation>
        <location evidence="1">Nucleus</location>
    </subcellularLocation>
</comment>
<dbReference type="Pfam" id="PF10545">
    <property type="entry name" value="MADF_DNA_bdg"/>
    <property type="match status" value="1"/>
</dbReference>